<accession>A0A8R7QSG8</accession>
<evidence type="ECO:0000313" key="2">
    <source>
        <dbReference type="Proteomes" id="UP000015106"/>
    </source>
</evidence>
<reference evidence="1" key="2">
    <citation type="submission" date="2018-03" db="EMBL/GenBank/DDBJ databases">
        <title>The Triticum urartu genome reveals the dynamic nature of wheat genome evolution.</title>
        <authorList>
            <person name="Ling H."/>
            <person name="Ma B."/>
            <person name="Shi X."/>
            <person name="Liu H."/>
            <person name="Dong L."/>
            <person name="Sun H."/>
            <person name="Cao Y."/>
            <person name="Gao Q."/>
            <person name="Zheng S."/>
            <person name="Li Y."/>
            <person name="Yu Y."/>
            <person name="Du H."/>
            <person name="Qi M."/>
            <person name="Li Y."/>
            <person name="Yu H."/>
            <person name="Cui Y."/>
            <person name="Wang N."/>
            <person name="Chen C."/>
            <person name="Wu H."/>
            <person name="Zhao Y."/>
            <person name="Zhang J."/>
            <person name="Li Y."/>
            <person name="Zhou W."/>
            <person name="Zhang B."/>
            <person name="Hu W."/>
            <person name="Eijk M."/>
            <person name="Tang J."/>
            <person name="Witsenboer H."/>
            <person name="Zhao S."/>
            <person name="Li Z."/>
            <person name="Zhang A."/>
            <person name="Wang D."/>
            <person name="Liang C."/>
        </authorList>
    </citation>
    <scope>NUCLEOTIDE SEQUENCE [LARGE SCALE GENOMIC DNA]</scope>
    <source>
        <strain evidence="1">cv. G1812</strain>
    </source>
</reference>
<proteinExistence type="predicted"/>
<reference evidence="2" key="1">
    <citation type="journal article" date="2013" name="Nature">
        <title>Draft genome of the wheat A-genome progenitor Triticum urartu.</title>
        <authorList>
            <person name="Ling H.Q."/>
            <person name="Zhao S."/>
            <person name="Liu D."/>
            <person name="Wang J."/>
            <person name="Sun H."/>
            <person name="Zhang C."/>
            <person name="Fan H."/>
            <person name="Li D."/>
            <person name="Dong L."/>
            <person name="Tao Y."/>
            <person name="Gao C."/>
            <person name="Wu H."/>
            <person name="Li Y."/>
            <person name="Cui Y."/>
            <person name="Guo X."/>
            <person name="Zheng S."/>
            <person name="Wang B."/>
            <person name="Yu K."/>
            <person name="Liang Q."/>
            <person name="Yang W."/>
            <person name="Lou X."/>
            <person name="Chen J."/>
            <person name="Feng M."/>
            <person name="Jian J."/>
            <person name="Zhang X."/>
            <person name="Luo G."/>
            <person name="Jiang Y."/>
            <person name="Liu J."/>
            <person name="Wang Z."/>
            <person name="Sha Y."/>
            <person name="Zhang B."/>
            <person name="Wu H."/>
            <person name="Tang D."/>
            <person name="Shen Q."/>
            <person name="Xue P."/>
            <person name="Zou S."/>
            <person name="Wang X."/>
            <person name="Liu X."/>
            <person name="Wang F."/>
            <person name="Yang Y."/>
            <person name="An X."/>
            <person name="Dong Z."/>
            <person name="Zhang K."/>
            <person name="Zhang X."/>
            <person name="Luo M.C."/>
            <person name="Dvorak J."/>
            <person name="Tong Y."/>
            <person name="Wang J."/>
            <person name="Yang H."/>
            <person name="Li Z."/>
            <person name="Wang D."/>
            <person name="Zhang A."/>
            <person name="Wang J."/>
        </authorList>
    </citation>
    <scope>NUCLEOTIDE SEQUENCE</scope>
    <source>
        <strain evidence="2">cv. G1812</strain>
    </source>
</reference>
<dbReference type="Proteomes" id="UP000015106">
    <property type="component" value="Chromosome 6"/>
</dbReference>
<dbReference type="AlphaFoldDB" id="A0A8R7QSG8"/>
<evidence type="ECO:0000313" key="1">
    <source>
        <dbReference type="EnsemblPlants" id="TuG1812G0600003721.01.T01"/>
    </source>
</evidence>
<keyword evidence="2" id="KW-1185">Reference proteome</keyword>
<reference evidence="1" key="3">
    <citation type="submission" date="2022-06" db="UniProtKB">
        <authorList>
            <consortium name="EnsemblPlants"/>
        </authorList>
    </citation>
    <scope>IDENTIFICATION</scope>
</reference>
<protein>
    <submittedName>
        <fullName evidence="1">Uncharacterized protein</fullName>
    </submittedName>
</protein>
<sequence>MISLDNTIWILLETGNNFQATCDKVSLNALSQSFIQKEGLTHGISCLSQDSYGAYITASCMDQRIYLYSTP</sequence>
<dbReference type="EnsemblPlants" id="TuG1812G0600003721.01.T01">
    <property type="protein sequence ID" value="TuG1812G0600003721.01.T01"/>
    <property type="gene ID" value="TuG1812G0600003721.01"/>
</dbReference>
<dbReference type="Gramene" id="TuG1812G0600003721.01.T01">
    <property type="protein sequence ID" value="TuG1812G0600003721.01.T01"/>
    <property type="gene ID" value="TuG1812G0600003721.01"/>
</dbReference>
<name>A0A8R7QSG8_TRIUA</name>
<organism evidence="1 2">
    <name type="scientific">Triticum urartu</name>
    <name type="common">Red wild einkorn</name>
    <name type="synonym">Crithodium urartu</name>
    <dbReference type="NCBI Taxonomy" id="4572"/>
    <lineage>
        <taxon>Eukaryota</taxon>
        <taxon>Viridiplantae</taxon>
        <taxon>Streptophyta</taxon>
        <taxon>Embryophyta</taxon>
        <taxon>Tracheophyta</taxon>
        <taxon>Spermatophyta</taxon>
        <taxon>Magnoliopsida</taxon>
        <taxon>Liliopsida</taxon>
        <taxon>Poales</taxon>
        <taxon>Poaceae</taxon>
        <taxon>BOP clade</taxon>
        <taxon>Pooideae</taxon>
        <taxon>Triticodae</taxon>
        <taxon>Triticeae</taxon>
        <taxon>Triticinae</taxon>
        <taxon>Triticum</taxon>
    </lineage>
</organism>